<gene>
    <name evidence="3" type="ORF">BDA99DRAFT_560113</name>
</gene>
<organism evidence="3 4">
    <name type="scientific">Phascolomyces articulosus</name>
    <dbReference type="NCBI Taxonomy" id="60185"/>
    <lineage>
        <taxon>Eukaryota</taxon>
        <taxon>Fungi</taxon>
        <taxon>Fungi incertae sedis</taxon>
        <taxon>Mucoromycota</taxon>
        <taxon>Mucoromycotina</taxon>
        <taxon>Mucoromycetes</taxon>
        <taxon>Mucorales</taxon>
        <taxon>Lichtheimiaceae</taxon>
        <taxon>Phascolomyces</taxon>
    </lineage>
</organism>
<evidence type="ECO:0000313" key="4">
    <source>
        <dbReference type="Proteomes" id="UP001209540"/>
    </source>
</evidence>
<dbReference type="Proteomes" id="UP001209540">
    <property type="component" value="Unassembled WGS sequence"/>
</dbReference>
<keyword evidence="2" id="KW-1133">Transmembrane helix</keyword>
<comment type="caution">
    <text evidence="3">The sequence shown here is derived from an EMBL/GenBank/DDBJ whole genome shotgun (WGS) entry which is preliminary data.</text>
</comment>
<feature type="transmembrane region" description="Helical" evidence="2">
    <location>
        <begin position="211"/>
        <end position="227"/>
    </location>
</feature>
<feature type="transmembrane region" description="Helical" evidence="2">
    <location>
        <begin position="130"/>
        <end position="158"/>
    </location>
</feature>
<feature type="transmembrane region" description="Helical" evidence="2">
    <location>
        <begin position="247"/>
        <end position="267"/>
    </location>
</feature>
<protein>
    <submittedName>
        <fullName evidence="3">Uncharacterized protein</fullName>
    </submittedName>
</protein>
<accession>A0AAD5PFD2</accession>
<reference evidence="3" key="1">
    <citation type="journal article" date="2022" name="IScience">
        <title>Evolution of zygomycete secretomes and the origins of terrestrial fungal ecologies.</title>
        <authorList>
            <person name="Chang Y."/>
            <person name="Wang Y."/>
            <person name="Mondo S."/>
            <person name="Ahrendt S."/>
            <person name="Andreopoulos W."/>
            <person name="Barry K."/>
            <person name="Beard J."/>
            <person name="Benny G.L."/>
            <person name="Blankenship S."/>
            <person name="Bonito G."/>
            <person name="Cuomo C."/>
            <person name="Desiro A."/>
            <person name="Gervers K.A."/>
            <person name="Hundley H."/>
            <person name="Kuo A."/>
            <person name="LaButti K."/>
            <person name="Lang B.F."/>
            <person name="Lipzen A."/>
            <person name="O'Donnell K."/>
            <person name="Pangilinan J."/>
            <person name="Reynolds N."/>
            <person name="Sandor L."/>
            <person name="Smith M.E."/>
            <person name="Tsang A."/>
            <person name="Grigoriev I.V."/>
            <person name="Stajich J.E."/>
            <person name="Spatafora J.W."/>
        </authorList>
    </citation>
    <scope>NUCLEOTIDE SEQUENCE</scope>
    <source>
        <strain evidence="3">RSA 2281</strain>
    </source>
</reference>
<evidence type="ECO:0000256" key="2">
    <source>
        <dbReference type="SAM" id="Phobius"/>
    </source>
</evidence>
<feature type="region of interest" description="Disordered" evidence="1">
    <location>
        <begin position="279"/>
        <end position="310"/>
    </location>
</feature>
<feature type="transmembrane region" description="Helical" evidence="2">
    <location>
        <begin position="178"/>
        <end position="199"/>
    </location>
</feature>
<feature type="transmembrane region" description="Helical" evidence="2">
    <location>
        <begin position="25"/>
        <end position="45"/>
    </location>
</feature>
<dbReference type="EMBL" id="JAIXMP010000014">
    <property type="protein sequence ID" value="KAI9262251.1"/>
    <property type="molecule type" value="Genomic_DNA"/>
</dbReference>
<keyword evidence="2" id="KW-0472">Membrane</keyword>
<sequence>MSSTGSFGGVYLEYMDSYDLHVKTGQAMIALSAVTLIATGVQWYLKRGPLGYYILVGLGAFVYLIEGAIAGSLDQNYGQVDEMFPKAMASYFFGSIFPPIIWILVFYVFQTMIPQGQGEKVLYGYVNTNLWGTLAGYLWSFIVIVSAVGFAGTAGHIIDSADSVGFGNYQSFVQQAMNAYRTAQFINFGLWAYLVFYAVQMYLSLSYMGPILRTFSIFSTFAFFVIIGRTAAASNVGDESAAVAVEAVYFVFSQLFGLVALGIVLAFGHTWKPAEEGPVLPATVQDTEQQQQNNPSTATAGDKTEVTEQS</sequence>
<dbReference type="AlphaFoldDB" id="A0AAD5PFD2"/>
<keyword evidence="4" id="KW-1185">Reference proteome</keyword>
<feature type="transmembrane region" description="Helical" evidence="2">
    <location>
        <begin position="91"/>
        <end position="109"/>
    </location>
</feature>
<name>A0AAD5PFD2_9FUNG</name>
<reference evidence="3" key="2">
    <citation type="submission" date="2023-02" db="EMBL/GenBank/DDBJ databases">
        <authorList>
            <consortium name="DOE Joint Genome Institute"/>
            <person name="Mondo S.J."/>
            <person name="Chang Y."/>
            <person name="Wang Y."/>
            <person name="Ahrendt S."/>
            <person name="Andreopoulos W."/>
            <person name="Barry K."/>
            <person name="Beard J."/>
            <person name="Benny G.L."/>
            <person name="Blankenship S."/>
            <person name="Bonito G."/>
            <person name="Cuomo C."/>
            <person name="Desiro A."/>
            <person name="Gervers K.A."/>
            <person name="Hundley H."/>
            <person name="Kuo A."/>
            <person name="LaButti K."/>
            <person name="Lang B.F."/>
            <person name="Lipzen A."/>
            <person name="O'Donnell K."/>
            <person name="Pangilinan J."/>
            <person name="Reynolds N."/>
            <person name="Sandor L."/>
            <person name="Smith M.W."/>
            <person name="Tsang A."/>
            <person name="Grigoriev I.V."/>
            <person name="Stajich J.E."/>
            <person name="Spatafora J.W."/>
        </authorList>
    </citation>
    <scope>NUCLEOTIDE SEQUENCE</scope>
    <source>
        <strain evidence="3">RSA 2281</strain>
    </source>
</reference>
<feature type="compositionally biased region" description="Polar residues" evidence="1">
    <location>
        <begin position="284"/>
        <end position="299"/>
    </location>
</feature>
<keyword evidence="2" id="KW-0812">Transmembrane</keyword>
<evidence type="ECO:0000313" key="3">
    <source>
        <dbReference type="EMBL" id="KAI9262251.1"/>
    </source>
</evidence>
<proteinExistence type="predicted"/>
<evidence type="ECO:0000256" key="1">
    <source>
        <dbReference type="SAM" id="MobiDB-lite"/>
    </source>
</evidence>
<feature type="transmembrane region" description="Helical" evidence="2">
    <location>
        <begin position="52"/>
        <end position="71"/>
    </location>
</feature>